<dbReference type="InterPro" id="IPR029058">
    <property type="entry name" value="AB_hydrolase_fold"/>
</dbReference>
<accession>A0A8S8X7F1</accession>
<name>A0A8S8X7F1_9PROT</name>
<dbReference type="SUPFAM" id="SSF53474">
    <property type="entry name" value="alpha/beta-Hydrolases"/>
    <property type="match status" value="1"/>
</dbReference>
<dbReference type="InterPro" id="IPR000073">
    <property type="entry name" value="AB_hydrolase_1"/>
</dbReference>
<evidence type="ECO:0000313" key="3">
    <source>
        <dbReference type="EMBL" id="GIL38314.1"/>
    </source>
</evidence>
<dbReference type="Pfam" id="PF00561">
    <property type="entry name" value="Abhydrolase_1"/>
    <property type="match status" value="1"/>
</dbReference>
<dbReference type="Gene3D" id="3.40.50.1820">
    <property type="entry name" value="alpha/beta hydrolase"/>
    <property type="match status" value="1"/>
</dbReference>
<dbReference type="RefSeq" id="WP_420241292.1">
    <property type="nucleotide sequence ID" value="NZ_BOPV01000001.1"/>
</dbReference>
<dbReference type="PANTHER" id="PTHR43329">
    <property type="entry name" value="EPOXIDE HYDROLASE"/>
    <property type="match status" value="1"/>
</dbReference>
<organism evidence="3 4">
    <name type="scientific">Roseiterribacter gracilis</name>
    <dbReference type="NCBI Taxonomy" id="2812848"/>
    <lineage>
        <taxon>Bacteria</taxon>
        <taxon>Pseudomonadati</taxon>
        <taxon>Pseudomonadota</taxon>
        <taxon>Alphaproteobacteria</taxon>
        <taxon>Rhodospirillales</taxon>
        <taxon>Roseiterribacteraceae</taxon>
        <taxon>Roseiterribacter</taxon>
    </lineage>
</organism>
<evidence type="ECO:0000313" key="4">
    <source>
        <dbReference type="Proteomes" id="UP000681075"/>
    </source>
</evidence>
<dbReference type="GO" id="GO:0016787">
    <property type="term" value="F:hydrolase activity"/>
    <property type="evidence" value="ECO:0007669"/>
    <property type="project" value="UniProtKB-KW"/>
</dbReference>
<dbReference type="EMBL" id="BOPV01000001">
    <property type="protein sequence ID" value="GIL38314.1"/>
    <property type="molecule type" value="Genomic_DNA"/>
</dbReference>
<feature type="domain" description="AB hydrolase-1" evidence="2">
    <location>
        <begin position="26"/>
        <end position="253"/>
    </location>
</feature>
<evidence type="ECO:0000256" key="1">
    <source>
        <dbReference type="ARBA" id="ARBA00022801"/>
    </source>
</evidence>
<dbReference type="PRINTS" id="PR00412">
    <property type="entry name" value="EPOXHYDRLASE"/>
</dbReference>
<dbReference type="PRINTS" id="PR00111">
    <property type="entry name" value="ABHYDROLASE"/>
</dbReference>
<keyword evidence="1" id="KW-0378">Hydrolase</keyword>
<sequence length="297" mass="32648">MFDGFSAATVEVGDTTIFVRRKGEGPPLLLLHGFPETHLMWRAVAPALAANFTVLCADLRGYGASGAPESDDQHAPYAKRAMANDMVQLMQAQGFARFSVAGHDRGARVAYRMALDHPDRVERLALLDVIPTGEAFDRADSRLTLDYWPWSLLAQPAPLPERLLGANPEAVVDDALGGWGSDRASFPDTVRDAYVDALRDPAKLHAICEEYRAAATIDRKDDESDRRAGKRIICPTLLLWAEASGLDRWYDGGPLAIWKDWAENVTGRAMSGGHFFAEQNPGATIAALHQFFRDSLR</sequence>
<keyword evidence="4" id="KW-1185">Reference proteome</keyword>
<dbReference type="AlphaFoldDB" id="A0A8S8X7F1"/>
<comment type="caution">
    <text evidence="3">The sequence shown here is derived from an EMBL/GenBank/DDBJ whole genome shotgun (WGS) entry which is preliminary data.</text>
</comment>
<dbReference type="InterPro" id="IPR000639">
    <property type="entry name" value="Epox_hydrolase-like"/>
</dbReference>
<protein>
    <submittedName>
        <fullName evidence="3">Fluoroacetate dehalogenase</fullName>
    </submittedName>
</protein>
<dbReference type="Proteomes" id="UP000681075">
    <property type="component" value="Unassembled WGS sequence"/>
</dbReference>
<proteinExistence type="predicted"/>
<evidence type="ECO:0000259" key="2">
    <source>
        <dbReference type="Pfam" id="PF00561"/>
    </source>
</evidence>
<gene>
    <name evidence="3" type="ORF">TMPK1_05510</name>
</gene>
<reference evidence="3" key="1">
    <citation type="submission" date="2021-02" db="EMBL/GenBank/DDBJ databases">
        <title>Genome sequence of Rhodospirillales sp. strain TMPK1 isolated from soil.</title>
        <authorList>
            <person name="Nakai R."/>
            <person name="Kusada H."/>
            <person name="Tamaki H."/>
        </authorList>
    </citation>
    <scope>NUCLEOTIDE SEQUENCE</scope>
    <source>
        <strain evidence="3">TMPK1</strain>
    </source>
</reference>